<dbReference type="Proteomes" id="UP000005466">
    <property type="component" value="Unassembled WGS sequence"/>
</dbReference>
<accession>F3CJX5</accession>
<evidence type="ECO:0000313" key="2">
    <source>
        <dbReference type="Proteomes" id="UP000005466"/>
    </source>
</evidence>
<name>F3CJX5_PSESG</name>
<feature type="non-terminal residue" evidence="1">
    <location>
        <position position="1"/>
    </location>
</feature>
<evidence type="ECO:0000313" key="1">
    <source>
        <dbReference type="EMBL" id="EGH19567.1"/>
    </source>
</evidence>
<dbReference type="EMBL" id="ADWY01004290">
    <property type="protein sequence ID" value="EGH19567.1"/>
    <property type="molecule type" value="Genomic_DNA"/>
</dbReference>
<gene>
    <name evidence="1" type="ORF">Pgy4_41999</name>
</gene>
<sequence>RRQAQDMQGDYLLPGLVELHTDNLEKHL</sequence>
<dbReference type="AlphaFoldDB" id="F3CJX5"/>
<dbReference type="HOGENOM" id="CLU_3413894_0_0_6"/>
<reference evidence="1 2" key="1">
    <citation type="journal article" date="2011" name="PLoS Pathog.">
        <title>Dynamic evolution of pathogenicity revealed by sequencing and comparative genomics of 19 Pseudomonas syringae isolates.</title>
        <authorList>
            <person name="Baltrus D.A."/>
            <person name="Nishimura M.T."/>
            <person name="Romanchuk A."/>
            <person name="Chang J.H."/>
            <person name="Mukhtar M.S."/>
            <person name="Cherkis K."/>
            <person name="Roach J."/>
            <person name="Grant S.R."/>
            <person name="Jones C.D."/>
            <person name="Dangl J.L."/>
        </authorList>
    </citation>
    <scope>NUCLEOTIDE SEQUENCE [LARGE SCALE GENOMIC DNA]</scope>
    <source>
        <strain evidence="2">race 4</strain>
    </source>
</reference>
<dbReference type="BioCyc" id="PSYR875330:G11XH-8067-MONOMER"/>
<proteinExistence type="predicted"/>
<organism evidence="1 2">
    <name type="scientific">Pseudomonas savastanoi pv. glycinea str. race 4</name>
    <dbReference type="NCBI Taxonomy" id="875330"/>
    <lineage>
        <taxon>Bacteria</taxon>
        <taxon>Pseudomonadati</taxon>
        <taxon>Pseudomonadota</taxon>
        <taxon>Gammaproteobacteria</taxon>
        <taxon>Pseudomonadales</taxon>
        <taxon>Pseudomonadaceae</taxon>
        <taxon>Pseudomonas</taxon>
    </lineage>
</organism>
<protein>
    <submittedName>
        <fullName evidence="1">Phosphonate metabolism protein PhnM</fullName>
    </submittedName>
</protein>
<comment type="caution">
    <text evidence="1">The sequence shown here is derived from an EMBL/GenBank/DDBJ whole genome shotgun (WGS) entry which is preliminary data.</text>
</comment>